<dbReference type="Gene3D" id="1.10.287.950">
    <property type="entry name" value="Methyl-accepting chemotaxis protein"/>
    <property type="match status" value="2"/>
</dbReference>
<organism evidence="1 2">
    <name type="scientific">Faecalicatena contorta</name>
    <dbReference type="NCBI Taxonomy" id="39482"/>
    <lineage>
        <taxon>Bacteria</taxon>
        <taxon>Bacillati</taxon>
        <taxon>Bacillota</taxon>
        <taxon>Clostridia</taxon>
        <taxon>Lachnospirales</taxon>
        <taxon>Lachnospiraceae</taxon>
        <taxon>Faecalicatena</taxon>
    </lineage>
</organism>
<dbReference type="NCBIfam" id="TIGR03057">
    <property type="entry name" value="xxxLxxG_by_4"/>
    <property type="match status" value="1"/>
</dbReference>
<evidence type="ECO:0000313" key="2">
    <source>
        <dbReference type="Proteomes" id="UP000095544"/>
    </source>
</evidence>
<dbReference type="RefSeq" id="WP_055150715.1">
    <property type="nucleotide sequence ID" value="NZ_CYZU01000003.1"/>
</dbReference>
<dbReference type="OrthoDB" id="9815841at2"/>
<proteinExistence type="predicted"/>
<protein>
    <submittedName>
        <fullName evidence="1">X-X-X-Leu-X-X-Gly heptad repeats</fullName>
    </submittedName>
</protein>
<dbReference type="STRING" id="39482.ERS852491_00503"/>
<dbReference type="InterPro" id="IPR023908">
    <property type="entry name" value="xxxLxxG_rpt"/>
</dbReference>
<gene>
    <name evidence="1" type="ORF">ERS852491_00503</name>
</gene>
<dbReference type="EMBL" id="CYZU01000003">
    <property type="protein sequence ID" value="CUN78790.1"/>
    <property type="molecule type" value="Genomic_DNA"/>
</dbReference>
<name>A0A173ZT81_9FIRM</name>
<dbReference type="AlphaFoldDB" id="A0A173ZT81"/>
<dbReference type="Proteomes" id="UP000095544">
    <property type="component" value="Unassembled WGS sequence"/>
</dbReference>
<accession>A0A173ZT81</accession>
<evidence type="ECO:0000313" key="1">
    <source>
        <dbReference type="EMBL" id="CUN78790.1"/>
    </source>
</evidence>
<reference evidence="1 2" key="1">
    <citation type="submission" date="2015-09" db="EMBL/GenBank/DDBJ databases">
        <authorList>
            <consortium name="Pathogen Informatics"/>
        </authorList>
    </citation>
    <scope>NUCLEOTIDE SEQUENCE [LARGE SCALE GENOMIC DNA]</scope>
    <source>
        <strain evidence="1 2">2789STDY5834876</strain>
    </source>
</reference>
<sequence length="681" mass="71545">MRRCKEQIHKFAVYCGTNATACMPGASVNIRKSLSYGRRYAAVFAVLTLVLCSGPKEVKAAGEQNVTKEEVVYASLAADGKVDDIYVVNAFDLQEAGPVADYGEYSLVENLTDTSELEYKGSRVSADADSGRFYYQGNLVSKELPWNVRVTYRLDGKVTPPSKMGGADGRVDITILTSENPKTEALFYEKYMLQVTVTLDTSVCDHITAENATIANAGTDKQVTFTVMPEKAGKMEVNADAADFYMKGISIAAVPFSAGADMLDLKEIDKLTEGLGELAEGIKELNGGADQLMSGVDAFQSGTAGLKAGAAQFGDGIRQLKDGADGLSSGAGLLQSGSGEFRSGLEQAAAGSEELLGGSAQVNQALQLLKSGTSELNSLDLAQLQALPDGLTALADGLEAIQAGYAGMFAAIDQVVNAYPVTEIPDAELYAALGELQQSENISPETQAVIGKLAGNYAAAAGLSQTYAGVRQSVEPLQESTAQVIQSMRDMAAGLGQLKDADPDSLKDLAGGIAGLSDQYAQFHQGLEDYLGGVEDLAGGYGQIDDGIRGVAEGSADLAGGMKQTEEGASKLLGGADALDSGAAALADGMSQLNGGLKVLRDQTSGMPDEVKKSIDEMLETYRNSDFTPVSFTSPENKNVKSVQFVFAADGIQKPKAAATQKEEAEKEGFWEKLLGLFKSR</sequence>